<reference evidence="1" key="3">
    <citation type="journal article" name="MicrobiologyOpen">
        <title>Whole-genome comparison between the type strain of Halobacterium salinarum (DSM 3754(T)) and the laboratory strains R1 and NRC-1.</title>
        <authorList>
            <person name="Pfeiffer F."/>
            <person name="Losensky G."/>
            <person name="Marchfelder A."/>
            <person name="Habermann B."/>
            <person name="Dyall-Smith M."/>
        </authorList>
    </citation>
    <scope>NUCLEOTIDE SEQUENCE</scope>
    <source>
        <strain evidence="1">91-R6</strain>
    </source>
</reference>
<dbReference type="EMBL" id="VRYN01000023">
    <property type="protein sequence ID" value="TYO71628.1"/>
    <property type="molecule type" value="Genomic_DNA"/>
</dbReference>
<dbReference type="RefSeq" id="WP_136361170.1">
    <property type="nucleotide sequence ID" value="NZ_VRYN01000023.1"/>
</dbReference>
<evidence type="ECO:0000313" key="1">
    <source>
        <dbReference type="EMBL" id="QCC44583.1"/>
    </source>
</evidence>
<dbReference type="GeneID" id="39854735"/>
<name>A0A4D6GSC6_HALS9</name>
<evidence type="ECO:0000313" key="2">
    <source>
        <dbReference type="EMBL" id="TYO71628.1"/>
    </source>
</evidence>
<dbReference type="EMBL" id="CP038631">
    <property type="protein sequence ID" value="QCC44583.1"/>
    <property type="molecule type" value="Genomic_DNA"/>
</dbReference>
<dbReference type="AlphaFoldDB" id="A0A4D6GSC6"/>
<evidence type="ECO:0000313" key="3">
    <source>
        <dbReference type="Proteomes" id="UP000296216"/>
    </source>
</evidence>
<evidence type="ECO:0000313" key="4">
    <source>
        <dbReference type="Proteomes" id="UP000323075"/>
    </source>
</evidence>
<proteinExistence type="predicted"/>
<reference evidence="1 3" key="1">
    <citation type="journal article" date="2019" name="Microbiol. Resour. Announc.">
        <title>The Genome Sequence of the Halobacterium salinarum Type Strain Is Closely Related to That of Laboratory Strains NRC-1 and R1.</title>
        <authorList>
            <person name="Pfeiffer F."/>
            <person name="Marchfelder A."/>
            <person name="Habermann B."/>
            <person name="Dyall-Smith M.L."/>
        </authorList>
    </citation>
    <scope>NUCLEOTIDE SEQUENCE [LARGE SCALE GENOMIC DNA]</scope>
    <source>
        <strain evidence="1">91-R6</strain>
        <strain evidence="3">ATCC 33171 / DSM 3754 / JCM 8978 / NBRC 102687 / NCIMB 764 / 91-R6</strain>
    </source>
</reference>
<dbReference type="Proteomes" id="UP000296216">
    <property type="component" value="Chromosome"/>
</dbReference>
<dbReference type="Proteomes" id="UP000323075">
    <property type="component" value="Unassembled WGS sequence"/>
</dbReference>
<protein>
    <submittedName>
        <fullName evidence="1">Uncharacterized protein</fullName>
    </submittedName>
</protein>
<organism evidence="1 3">
    <name type="scientific">Halobacterium salinarum (strain ATCC 33171 / DSM 3754 / JCM 8978 / NBRC 102687 / NCIMB 764 / 91-R6)</name>
    <dbReference type="NCBI Taxonomy" id="2597657"/>
    <lineage>
        <taxon>Archaea</taxon>
        <taxon>Methanobacteriati</taxon>
        <taxon>Methanobacteriota</taxon>
        <taxon>Stenosarchaea group</taxon>
        <taxon>Halobacteria</taxon>
        <taxon>Halobacteriales</taxon>
        <taxon>Halobacteriaceae</taxon>
        <taxon>Halobacterium</taxon>
    </lineage>
</organism>
<accession>A0A4D6GSC6</accession>
<reference evidence="2 4" key="2">
    <citation type="submission" date="2019-07" db="EMBL/GenBank/DDBJ databases">
        <title>Genomic Encyclopedia of Archaeal and Bacterial Type Strains, Phase II (KMG-II): from individual species to whole genera.</title>
        <authorList>
            <person name="Goeker M."/>
        </authorList>
    </citation>
    <scope>NUCLEOTIDE SEQUENCE [LARGE SCALE GENOMIC DNA]</scope>
    <source>
        <strain evidence="2 4">DSM 3754</strain>
    </source>
</reference>
<gene>
    <name evidence="2" type="ORF">APQ99_02429</name>
    <name evidence="1" type="ORF">HBSAL_04335</name>
</gene>
<sequence>MNDTESADNTVSTECGHEAPREATVHIPEVGRVCRECHTPIPLRQWKTVIDEQSTQHQTGDISHYSTWLVGLDEVGRGIYFDEYKDKVITLIPKYHPDFQDDVDGDEQPFRKRPPKFGGGPGKIVNAPDNGVLVVHNQVSFRTGAISSRKLSAWVAEEATNTTWSALSEHALELLEHHADCYDKAYYNDDTYPVAEARELVKEFRDD</sequence>